<keyword evidence="5" id="KW-1185">Reference proteome</keyword>
<dbReference type="InterPro" id="IPR024654">
    <property type="entry name" value="Calcineurin-like_PHP_lpxH"/>
</dbReference>
<sequence>MKIFVMSDIHGSIYYLEKALECFKREEADYILILGDILYHGPRNPLPRDYNPKLVAEKLNLYKDKIIATRGNCDSEVDQMLLEFPIMSDFTNLFLGGKRIFATHGHLFTEEKFPIGKGDILISGHTHLPLAEKEDIYIFNPGSIALPKGGNPNSYGILTSSSWDIKDLDGQTLKSILY</sequence>
<protein>
    <recommendedName>
        <fullName evidence="2">Phosphoesterase</fullName>
        <ecNumber evidence="2">3.1.4.-</ecNumber>
    </recommendedName>
</protein>
<dbReference type="PANTHER" id="PTHR11124">
    <property type="entry name" value="VACUOLAR SORTING PROTEIN VPS29"/>
    <property type="match status" value="1"/>
</dbReference>
<proteinExistence type="inferred from homology"/>
<evidence type="ECO:0000313" key="4">
    <source>
        <dbReference type="EMBL" id="REI42698.1"/>
    </source>
</evidence>
<evidence type="ECO:0000256" key="1">
    <source>
        <dbReference type="ARBA" id="ARBA00008950"/>
    </source>
</evidence>
<evidence type="ECO:0000259" key="3">
    <source>
        <dbReference type="Pfam" id="PF12850"/>
    </source>
</evidence>
<gene>
    <name evidence="4" type="ORF">DYH56_02735</name>
</gene>
<dbReference type="Gene3D" id="3.60.21.10">
    <property type="match status" value="1"/>
</dbReference>
<comment type="caution">
    <text evidence="4">The sequence shown here is derived from an EMBL/GenBank/DDBJ whole genome shotgun (WGS) entry which is preliminary data.</text>
</comment>
<dbReference type="SUPFAM" id="SSF56300">
    <property type="entry name" value="Metallo-dependent phosphatases"/>
    <property type="match status" value="1"/>
</dbReference>
<dbReference type="EC" id="3.1.4.-" evidence="2"/>
<dbReference type="InterPro" id="IPR000979">
    <property type="entry name" value="Phosphodiesterase_MJ0936/Vps29"/>
</dbReference>
<dbReference type="NCBIfam" id="TIGR00040">
    <property type="entry name" value="yfcE"/>
    <property type="match status" value="1"/>
</dbReference>
<dbReference type="EMBL" id="QUAJ01000003">
    <property type="protein sequence ID" value="REI42698.1"/>
    <property type="molecule type" value="Genomic_DNA"/>
</dbReference>
<accession>A0ABX9KJT6</accession>
<comment type="similarity">
    <text evidence="1 2">Belongs to the metallophosphoesterase superfamily. YfcE family.</text>
</comment>
<dbReference type="InterPro" id="IPR029052">
    <property type="entry name" value="Metallo-depent_PP-like"/>
</dbReference>
<organism evidence="4 5">
    <name type="scientific">Psychrilyobacter piezotolerans</name>
    <dbReference type="NCBI Taxonomy" id="2293438"/>
    <lineage>
        <taxon>Bacteria</taxon>
        <taxon>Fusobacteriati</taxon>
        <taxon>Fusobacteriota</taxon>
        <taxon>Fusobacteriia</taxon>
        <taxon>Fusobacteriales</taxon>
        <taxon>Fusobacteriaceae</taxon>
        <taxon>Psychrilyobacter</taxon>
    </lineage>
</organism>
<dbReference type="CDD" id="cd00841">
    <property type="entry name" value="MPP_YfcE"/>
    <property type="match status" value="1"/>
</dbReference>
<dbReference type="InterPro" id="IPR041802">
    <property type="entry name" value="MPP_YfcE"/>
</dbReference>
<dbReference type="Pfam" id="PF12850">
    <property type="entry name" value="Metallophos_2"/>
    <property type="match status" value="1"/>
</dbReference>
<evidence type="ECO:0000313" key="5">
    <source>
        <dbReference type="Proteomes" id="UP000263486"/>
    </source>
</evidence>
<evidence type="ECO:0000256" key="2">
    <source>
        <dbReference type="RuleBase" id="RU362039"/>
    </source>
</evidence>
<keyword evidence="2" id="KW-0479">Metal-binding</keyword>
<feature type="domain" description="Calcineurin-like phosphoesterase" evidence="3">
    <location>
        <begin position="1"/>
        <end position="160"/>
    </location>
</feature>
<dbReference type="RefSeq" id="WP_114641321.1">
    <property type="nucleotide sequence ID" value="NZ_JAACIO010000003.1"/>
</dbReference>
<dbReference type="NCBIfam" id="NF006988">
    <property type="entry name" value="PRK09453.1"/>
    <property type="match status" value="1"/>
</dbReference>
<name>A0ABX9KJT6_9FUSO</name>
<reference evidence="4 5" key="1">
    <citation type="submission" date="2018-08" db="EMBL/GenBank/DDBJ databases">
        <title>Draft genome sequence of Psychrilyobacter sp. strain SD5 isolated from Black Sea water.</title>
        <authorList>
            <person name="Yadav S."/>
            <person name="Villanueva L."/>
            <person name="Damste J.S.S."/>
        </authorList>
    </citation>
    <scope>NUCLEOTIDE SEQUENCE [LARGE SCALE GENOMIC DNA]</scope>
    <source>
        <strain evidence="4 5">SD5</strain>
    </source>
</reference>
<dbReference type="Proteomes" id="UP000263486">
    <property type="component" value="Unassembled WGS sequence"/>
</dbReference>
<comment type="cofactor">
    <cofactor evidence="2">
        <name>a divalent metal cation</name>
        <dbReference type="ChEBI" id="CHEBI:60240"/>
    </cofactor>
</comment>